<evidence type="ECO:0000313" key="3">
    <source>
        <dbReference type="Proteomes" id="UP000077177"/>
    </source>
</evidence>
<dbReference type="InterPro" id="IPR013783">
    <property type="entry name" value="Ig-like_fold"/>
</dbReference>
<dbReference type="NCBIfam" id="TIGR04183">
    <property type="entry name" value="Por_Secre_tail"/>
    <property type="match status" value="1"/>
</dbReference>
<reference evidence="2 3" key="2">
    <citation type="journal article" date="2016" name="Int. J. Syst. Evol. Microbiol.">
        <title>Flavisolibacter tropicus sp. nov., isolated from tropical soil.</title>
        <authorList>
            <person name="Lee J.J."/>
            <person name="Kang M.S."/>
            <person name="Kim G.S."/>
            <person name="Lee C.S."/>
            <person name="Lim S."/>
            <person name="Lee J."/>
            <person name="Roh S.H."/>
            <person name="Kang H."/>
            <person name="Ha J.M."/>
            <person name="Bae S."/>
            <person name="Jung H.Y."/>
            <person name="Kim M.K."/>
        </authorList>
    </citation>
    <scope>NUCLEOTIDE SEQUENCE [LARGE SCALE GENOMIC DNA]</scope>
    <source>
        <strain evidence="2 3">LCS9</strain>
    </source>
</reference>
<keyword evidence="3" id="KW-1185">Reference proteome</keyword>
<dbReference type="EMBL" id="CP011390">
    <property type="protein sequence ID" value="ANE51576.1"/>
    <property type="molecule type" value="Genomic_DNA"/>
</dbReference>
<protein>
    <recommendedName>
        <fullName evidence="1">Secretion system C-terminal sorting domain-containing protein</fullName>
    </recommendedName>
</protein>
<evidence type="ECO:0000313" key="2">
    <source>
        <dbReference type="EMBL" id="ANE51576.1"/>
    </source>
</evidence>
<name>A0A172TX40_9BACT</name>
<reference evidence="3" key="1">
    <citation type="submission" date="2015-01" db="EMBL/GenBank/DDBJ databases">
        <title>Flavisolibacter sp./LCS9/ whole genome sequencing.</title>
        <authorList>
            <person name="Kim M.K."/>
            <person name="Srinivasan S."/>
            <person name="Lee J.-J."/>
        </authorList>
    </citation>
    <scope>NUCLEOTIDE SEQUENCE [LARGE SCALE GENOMIC DNA]</scope>
    <source>
        <strain evidence="3">LCS9</strain>
    </source>
</reference>
<accession>A0A172TX40</accession>
<dbReference type="Pfam" id="PF18962">
    <property type="entry name" value="Por_Secre_tail"/>
    <property type="match status" value="1"/>
</dbReference>
<sequence>MTSLFAFGGTKTLAVNNGEWGTASSWSPSGVPADGDNVIIPASYTVVIKKDIYKTFPNLYIIVNGILDFDPSGKLDLGINSTILLSSSSSKIQSNGTGSEVISIGGVQKYNGSTDPASISGPAFTSKDTPTSPGGFDYFPLPIKLTHFAAKAQGETVVLSWQTGQEEKAAYFELERSANAQQWQHQATLPAKGSNTTYTYTDAIPLSATGYYRLKLVDVDGRFAYSPVVSVSHTASRSLLVSPNPASSYLQVSLSQPGSQLLELQVINAAGQVVKKQAAASTGYTRLTLEGLMSGTYYLIVKSGAQVLESRGIVVR</sequence>
<dbReference type="Gene3D" id="2.60.40.10">
    <property type="entry name" value="Immunoglobulins"/>
    <property type="match status" value="1"/>
</dbReference>
<dbReference type="AlphaFoldDB" id="A0A172TX40"/>
<dbReference type="PATRIC" id="fig|1492898.3.peg.3201"/>
<proteinExistence type="predicted"/>
<feature type="domain" description="Secretion system C-terminal sorting" evidence="1">
    <location>
        <begin position="242"/>
        <end position="311"/>
    </location>
</feature>
<dbReference type="KEGG" id="fla:SY85_14750"/>
<evidence type="ECO:0000259" key="1">
    <source>
        <dbReference type="Pfam" id="PF18962"/>
    </source>
</evidence>
<organism evidence="2 3">
    <name type="scientific">Flavisolibacter tropicus</name>
    <dbReference type="NCBI Taxonomy" id="1492898"/>
    <lineage>
        <taxon>Bacteria</taxon>
        <taxon>Pseudomonadati</taxon>
        <taxon>Bacteroidota</taxon>
        <taxon>Chitinophagia</taxon>
        <taxon>Chitinophagales</taxon>
        <taxon>Chitinophagaceae</taxon>
        <taxon>Flavisolibacter</taxon>
    </lineage>
</organism>
<dbReference type="Gene3D" id="2.60.120.380">
    <property type="match status" value="1"/>
</dbReference>
<dbReference type="STRING" id="1492898.SY85_14750"/>
<dbReference type="Proteomes" id="UP000077177">
    <property type="component" value="Chromosome"/>
</dbReference>
<dbReference type="InterPro" id="IPR026444">
    <property type="entry name" value="Secre_tail"/>
</dbReference>
<gene>
    <name evidence="2" type="ORF">SY85_14750</name>
</gene>